<accession>A0ABN8Y2F8</accession>
<keyword evidence="3" id="KW-1185">Reference proteome</keyword>
<gene>
    <name evidence="2" type="ORF">MRATA1EN1_LOCUS4446</name>
</gene>
<evidence type="ECO:0000313" key="3">
    <source>
        <dbReference type="Proteomes" id="UP001176941"/>
    </source>
</evidence>
<evidence type="ECO:0000313" key="2">
    <source>
        <dbReference type="EMBL" id="CAI9155484.1"/>
    </source>
</evidence>
<feature type="region of interest" description="Disordered" evidence="1">
    <location>
        <begin position="1"/>
        <end position="175"/>
    </location>
</feature>
<feature type="compositionally biased region" description="Basic and acidic residues" evidence="1">
    <location>
        <begin position="11"/>
        <end position="23"/>
    </location>
</feature>
<feature type="non-terminal residue" evidence="2">
    <location>
        <position position="1"/>
    </location>
</feature>
<protein>
    <submittedName>
        <fullName evidence="2">Uncharacterized protein</fullName>
    </submittedName>
</protein>
<dbReference type="EMBL" id="OX459948">
    <property type="protein sequence ID" value="CAI9155484.1"/>
    <property type="molecule type" value="Genomic_DNA"/>
</dbReference>
<reference evidence="2" key="1">
    <citation type="submission" date="2023-04" db="EMBL/GenBank/DDBJ databases">
        <authorList>
            <consortium name="ELIXIR-Norway"/>
        </authorList>
    </citation>
    <scope>NUCLEOTIDE SEQUENCE [LARGE SCALE GENOMIC DNA]</scope>
</reference>
<name>A0ABN8Y2F8_RANTA</name>
<proteinExistence type="predicted"/>
<dbReference type="Proteomes" id="UP001176941">
    <property type="component" value="Chromosome 12"/>
</dbReference>
<organism evidence="2 3">
    <name type="scientific">Rangifer tarandus platyrhynchus</name>
    <name type="common">Svalbard reindeer</name>
    <dbReference type="NCBI Taxonomy" id="3082113"/>
    <lineage>
        <taxon>Eukaryota</taxon>
        <taxon>Metazoa</taxon>
        <taxon>Chordata</taxon>
        <taxon>Craniata</taxon>
        <taxon>Vertebrata</taxon>
        <taxon>Euteleostomi</taxon>
        <taxon>Mammalia</taxon>
        <taxon>Eutheria</taxon>
        <taxon>Laurasiatheria</taxon>
        <taxon>Artiodactyla</taxon>
        <taxon>Ruminantia</taxon>
        <taxon>Pecora</taxon>
        <taxon>Cervidae</taxon>
        <taxon>Odocoileinae</taxon>
        <taxon>Rangifer</taxon>
    </lineage>
</organism>
<sequence>CPRPSSSFPHDSGDGGHAPREEPGLMETPDSWRKAANSAESSNAKGAPPFPNTTNRPWRGREGGRERGRRVPSPRRSWQLGSLGKHGAPGRAPPEPLAHRQLAAGPIFLARRGHPGSPAEEAAPGWASTDRALSTPAGSGGFAPGQSVEHLQGPALGGRRGGPRRPPRAASSGSP</sequence>
<feature type="compositionally biased region" description="Low complexity" evidence="1">
    <location>
        <begin position="34"/>
        <end position="47"/>
    </location>
</feature>
<evidence type="ECO:0000256" key="1">
    <source>
        <dbReference type="SAM" id="MobiDB-lite"/>
    </source>
</evidence>
<feature type="non-terminal residue" evidence="2">
    <location>
        <position position="175"/>
    </location>
</feature>